<accession>A0AAX3NEA8</accession>
<name>A0AAX3NEA8_9LACT</name>
<dbReference type="InterPro" id="IPR029039">
    <property type="entry name" value="Flavoprotein-like_sf"/>
</dbReference>
<dbReference type="PANTHER" id="PTHR47307:SF1">
    <property type="entry name" value="GLUTATHIONE-REGULATED POTASSIUM-EFFLUX SYSTEM ANCILLARY PROTEIN KEFG"/>
    <property type="match status" value="1"/>
</dbReference>
<proteinExistence type="predicted"/>
<dbReference type="InterPro" id="IPR003680">
    <property type="entry name" value="Flavodoxin_fold"/>
</dbReference>
<dbReference type="Gene3D" id="3.40.50.360">
    <property type="match status" value="1"/>
</dbReference>
<dbReference type="Proteomes" id="UP001217324">
    <property type="component" value="Chromosome"/>
</dbReference>
<keyword evidence="1" id="KW-0560">Oxidoreductase</keyword>
<reference evidence="3" key="1">
    <citation type="submission" date="2023-02" db="EMBL/GenBank/DDBJ databases">
        <title>Comparative genomics and fermentation flavor characterization of five lactic acid bacteria reveal flavor biosynthesis metabolic pathways in fermented muskmelon puree.</title>
        <authorList>
            <person name="Yuan L."/>
            <person name="Li M."/>
            <person name="Xu X."/>
            <person name="Lao F."/>
            <person name="Wu J."/>
        </authorList>
    </citation>
    <scope>NUCLEOTIDE SEQUENCE</scope>
    <source>
        <strain evidence="3">Pa-2</strain>
    </source>
</reference>
<dbReference type="SUPFAM" id="SSF52218">
    <property type="entry name" value="Flavoproteins"/>
    <property type="match status" value="1"/>
</dbReference>
<evidence type="ECO:0000313" key="3">
    <source>
        <dbReference type="EMBL" id="WEA14700.1"/>
    </source>
</evidence>
<dbReference type="EMBL" id="CP118627">
    <property type="protein sequence ID" value="WEA14700.1"/>
    <property type="molecule type" value="Genomic_DNA"/>
</dbReference>
<feature type="domain" description="Flavodoxin-like fold" evidence="2">
    <location>
        <begin position="1"/>
        <end position="165"/>
    </location>
</feature>
<dbReference type="GO" id="GO:0009055">
    <property type="term" value="F:electron transfer activity"/>
    <property type="evidence" value="ECO:0007669"/>
    <property type="project" value="TreeGrafter"/>
</dbReference>
<dbReference type="GO" id="GO:0010181">
    <property type="term" value="F:FMN binding"/>
    <property type="evidence" value="ECO:0007669"/>
    <property type="project" value="TreeGrafter"/>
</dbReference>
<dbReference type="InterPro" id="IPR046980">
    <property type="entry name" value="KefG/KefF"/>
</dbReference>
<evidence type="ECO:0000256" key="1">
    <source>
        <dbReference type="ARBA" id="ARBA00023002"/>
    </source>
</evidence>
<evidence type="ECO:0000259" key="2">
    <source>
        <dbReference type="Pfam" id="PF02525"/>
    </source>
</evidence>
<dbReference type="GO" id="GO:0003955">
    <property type="term" value="F:NAD(P)H dehydrogenase (quinone) activity"/>
    <property type="evidence" value="ECO:0007669"/>
    <property type="project" value="TreeGrafter"/>
</dbReference>
<protein>
    <submittedName>
        <fullName evidence="3">NAD(P)H-dependent oxidoreductase</fullName>
    </submittedName>
</protein>
<dbReference type="AlphaFoldDB" id="A0AAX3NEA8"/>
<dbReference type="RefSeq" id="WP_165705318.1">
    <property type="nucleotide sequence ID" value="NZ_CP099987.1"/>
</dbReference>
<sequence>MNITLLVFHPDINQSKVNRKLIETIDGEIETRLLYELYPEGKIDVKKEQKILEKTDRFILQFPMYWYSSPALLKEWQDKVLTYGWAYGSNGNVLRGKELVLVVSPGASSSNYSHEGIFKYKVTELLRPFQATSNLIGTRFIKPFIIHGTQLSDNELSKAAQDYKDYIMNPKLVELDTYE</sequence>
<evidence type="ECO:0000313" key="4">
    <source>
        <dbReference type="Proteomes" id="UP001217324"/>
    </source>
</evidence>
<organism evidence="3 4">
    <name type="scientific">Lactococcus garvieae</name>
    <dbReference type="NCBI Taxonomy" id="1363"/>
    <lineage>
        <taxon>Bacteria</taxon>
        <taxon>Bacillati</taxon>
        <taxon>Bacillota</taxon>
        <taxon>Bacilli</taxon>
        <taxon>Lactobacillales</taxon>
        <taxon>Streptococcaceae</taxon>
        <taxon>Lactococcus</taxon>
    </lineage>
</organism>
<dbReference type="Pfam" id="PF02525">
    <property type="entry name" value="Flavodoxin_2"/>
    <property type="match status" value="1"/>
</dbReference>
<dbReference type="PANTHER" id="PTHR47307">
    <property type="entry name" value="GLUTATHIONE-REGULATED POTASSIUM-EFFLUX SYSTEM ANCILLARY PROTEIN KEFG"/>
    <property type="match status" value="1"/>
</dbReference>
<gene>
    <name evidence="3" type="ORF">PWF74_04125</name>
</gene>